<reference evidence="2 3" key="1">
    <citation type="submission" date="2017-10" db="EMBL/GenBank/DDBJ databases">
        <title>Paenichitinophaga pekingensis gen. nov., sp. nov., isolated from activated sludge.</title>
        <authorList>
            <person name="Jin D."/>
            <person name="Kong X."/>
            <person name="Deng Y."/>
            <person name="Bai Z."/>
        </authorList>
    </citation>
    <scope>NUCLEOTIDE SEQUENCE [LARGE SCALE GENOMIC DNA]</scope>
    <source>
        <strain evidence="2 3">13</strain>
    </source>
</reference>
<protein>
    <submittedName>
        <fullName evidence="2">Clp protease ClpS</fullName>
    </submittedName>
</protein>
<dbReference type="GO" id="GO:0006508">
    <property type="term" value="P:proteolysis"/>
    <property type="evidence" value="ECO:0007669"/>
    <property type="project" value="UniProtKB-KW"/>
</dbReference>
<name>A0A291R0E3_9BACT</name>
<dbReference type="Gene3D" id="3.30.1390.10">
    <property type="match status" value="1"/>
</dbReference>
<keyword evidence="3" id="KW-1185">Reference proteome</keyword>
<keyword evidence="2" id="KW-0378">Hydrolase</keyword>
<evidence type="ECO:0000313" key="3">
    <source>
        <dbReference type="Proteomes" id="UP000220133"/>
    </source>
</evidence>
<dbReference type="Pfam" id="PF02617">
    <property type="entry name" value="ClpS"/>
    <property type="match status" value="1"/>
</dbReference>
<dbReference type="OrthoDB" id="598046at2"/>
<organism evidence="2 3">
    <name type="scientific">Chitinophaga caeni</name>
    <dbReference type="NCBI Taxonomy" id="2029983"/>
    <lineage>
        <taxon>Bacteria</taxon>
        <taxon>Pseudomonadati</taxon>
        <taxon>Bacteroidota</taxon>
        <taxon>Chitinophagia</taxon>
        <taxon>Chitinophagales</taxon>
        <taxon>Chitinophagaceae</taxon>
        <taxon>Chitinophaga</taxon>
    </lineage>
</organism>
<keyword evidence="2" id="KW-0645">Protease</keyword>
<dbReference type="InterPro" id="IPR003769">
    <property type="entry name" value="ClpS_core"/>
</dbReference>
<dbReference type="AlphaFoldDB" id="A0A291R0E3"/>
<accession>A0A291R0E3</accession>
<evidence type="ECO:0000259" key="1">
    <source>
        <dbReference type="Pfam" id="PF02617"/>
    </source>
</evidence>
<evidence type="ECO:0000313" key="2">
    <source>
        <dbReference type="EMBL" id="ATL49573.1"/>
    </source>
</evidence>
<dbReference type="GO" id="GO:0008233">
    <property type="term" value="F:peptidase activity"/>
    <property type="evidence" value="ECO:0007669"/>
    <property type="project" value="UniProtKB-KW"/>
</dbReference>
<dbReference type="RefSeq" id="WP_098195940.1">
    <property type="nucleotide sequence ID" value="NZ_CP023777.1"/>
</dbReference>
<dbReference type="Proteomes" id="UP000220133">
    <property type="component" value="Chromosome"/>
</dbReference>
<dbReference type="GO" id="GO:0030163">
    <property type="term" value="P:protein catabolic process"/>
    <property type="evidence" value="ECO:0007669"/>
    <property type="project" value="InterPro"/>
</dbReference>
<dbReference type="SUPFAM" id="SSF54736">
    <property type="entry name" value="ClpS-like"/>
    <property type="match status" value="1"/>
</dbReference>
<gene>
    <name evidence="2" type="ORF">COR50_21680</name>
</gene>
<dbReference type="KEGG" id="cbae:COR50_21680"/>
<feature type="domain" description="Adaptor protein ClpS core" evidence="1">
    <location>
        <begin position="24"/>
        <end position="90"/>
    </location>
</feature>
<sequence length="102" mass="11619">MAYQTETERSTQTWEDVLVAEDEQLPYNLIVWNDEVNTFDWVIQSLVEVCNHSPEQAEQCALIIHFNGKYAVKSGEIRELKPMCEALLDRGLSATIEETVGS</sequence>
<dbReference type="EMBL" id="CP023777">
    <property type="protein sequence ID" value="ATL49573.1"/>
    <property type="molecule type" value="Genomic_DNA"/>
</dbReference>
<proteinExistence type="predicted"/>
<dbReference type="InterPro" id="IPR014719">
    <property type="entry name" value="Ribosomal_bL12_C/ClpS-like"/>
</dbReference>